<organism evidence="2 3">
    <name type="scientific">Paracoccus aestuariivivens</name>
    <dbReference type="NCBI Taxonomy" id="1820333"/>
    <lineage>
        <taxon>Bacteria</taxon>
        <taxon>Pseudomonadati</taxon>
        <taxon>Pseudomonadota</taxon>
        <taxon>Alphaproteobacteria</taxon>
        <taxon>Rhodobacterales</taxon>
        <taxon>Paracoccaceae</taxon>
        <taxon>Paracoccus</taxon>
    </lineage>
</organism>
<protein>
    <submittedName>
        <fullName evidence="2">Uncharacterized protein</fullName>
    </submittedName>
</protein>
<reference evidence="2 3" key="1">
    <citation type="submission" date="2019-11" db="EMBL/GenBank/DDBJ databases">
        <authorList>
            <person name="Dong K."/>
        </authorList>
    </citation>
    <scope>NUCLEOTIDE SEQUENCE [LARGE SCALE GENOMIC DNA]</scope>
    <source>
        <strain evidence="2 3">NBRC 111993</strain>
    </source>
</reference>
<feature type="compositionally biased region" description="Polar residues" evidence="1">
    <location>
        <begin position="12"/>
        <end position="22"/>
    </location>
</feature>
<accession>A0A6L6JCI3</accession>
<dbReference type="Proteomes" id="UP000478183">
    <property type="component" value="Unassembled WGS sequence"/>
</dbReference>
<gene>
    <name evidence="2" type="ORF">GL286_18365</name>
</gene>
<dbReference type="AlphaFoldDB" id="A0A6L6JCI3"/>
<evidence type="ECO:0000313" key="2">
    <source>
        <dbReference type="EMBL" id="MTH79680.1"/>
    </source>
</evidence>
<sequence length="53" mass="6105">MGADQEHKKPVQQENPPQQTQEAPDMPQRGDGEKSNQIERPGEHEKQQRDQRG</sequence>
<feature type="region of interest" description="Disordered" evidence="1">
    <location>
        <begin position="1"/>
        <end position="53"/>
    </location>
</feature>
<comment type="caution">
    <text evidence="2">The sequence shown here is derived from an EMBL/GenBank/DDBJ whole genome shotgun (WGS) entry which is preliminary data.</text>
</comment>
<evidence type="ECO:0000313" key="3">
    <source>
        <dbReference type="Proteomes" id="UP000478183"/>
    </source>
</evidence>
<dbReference type="RefSeq" id="WP_155097027.1">
    <property type="nucleotide sequence ID" value="NZ_WMIE01000018.1"/>
</dbReference>
<feature type="compositionally biased region" description="Basic and acidic residues" evidence="1">
    <location>
        <begin position="1"/>
        <end position="11"/>
    </location>
</feature>
<proteinExistence type="predicted"/>
<evidence type="ECO:0000256" key="1">
    <source>
        <dbReference type="SAM" id="MobiDB-lite"/>
    </source>
</evidence>
<keyword evidence="3" id="KW-1185">Reference proteome</keyword>
<name>A0A6L6JCI3_9RHOB</name>
<dbReference type="EMBL" id="WMIE01000018">
    <property type="protein sequence ID" value="MTH79680.1"/>
    <property type="molecule type" value="Genomic_DNA"/>
</dbReference>
<feature type="compositionally biased region" description="Basic and acidic residues" evidence="1">
    <location>
        <begin position="28"/>
        <end position="53"/>
    </location>
</feature>